<proteinExistence type="predicted"/>
<dbReference type="InterPro" id="IPR052945">
    <property type="entry name" value="Mitotic_Regulator"/>
</dbReference>
<dbReference type="InterPro" id="IPR011990">
    <property type="entry name" value="TPR-like_helical_dom_sf"/>
</dbReference>
<evidence type="ECO:0000313" key="2">
    <source>
        <dbReference type="Proteomes" id="UP000236311"/>
    </source>
</evidence>
<reference evidence="1 2" key="1">
    <citation type="submission" date="2018-01" db="EMBL/GenBank/DDBJ databases">
        <authorList>
            <person name="Gaut B.S."/>
            <person name="Morton B.R."/>
            <person name="Clegg M.T."/>
            <person name="Duvall M.R."/>
        </authorList>
    </citation>
    <scope>NUCLEOTIDE SEQUENCE [LARGE SCALE GENOMIC DNA]</scope>
    <source>
        <strain evidence="1">GP69</strain>
    </source>
</reference>
<dbReference type="Pfam" id="PF08238">
    <property type="entry name" value="Sel1"/>
    <property type="match status" value="2"/>
</dbReference>
<sequence>MLTIITGKEKNGSRIYQKLRADCGSALELFEKAARRGHAQARFNCGWMYLKGIGTEADRDKAKMWLSEAAAQSKDKVSQDNAEKLLRIDL</sequence>
<protein>
    <submittedName>
        <fullName evidence="1">Sel1 repeat protein</fullName>
    </submittedName>
</protein>
<dbReference type="Gene3D" id="1.25.40.10">
    <property type="entry name" value="Tetratricopeptide repeat domain"/>
    <property type="match status" value="1"/>
</dbReference>
<dbReference type="AlphaFoldDB" id="A0A2K4ZJM1"/>
<dbReference type="EMBL" id="OFSM01000017">
    <property type="protein sequence ID" value="SOY30592.1"/>
    <property type="molecule type" value="Genomic_DNA"/>
</dbReference>
<dbReference type="SUPFAM" id="SSF81901">
    <property type="entry name" value="HCP-like"/>
    <property type="match status" value="1"/>
</dbReference>
<keyword evidence="2" id="KW-1185">Reference proteome</keyword>
<gene>
    <name evidence="1" type="ORF">AMURIS_03323</name>
</gene>
<dbReference type="SMART" id="SM00671">
    <property type="entry name" value="SEL1"/>
    <property type="match status" value="1"/>
</dbReference>
<name>A0A2K4ZJM1_9FIRM</name>
<dbReference type="PANTHER" id="PTHR43628">
    <property type="entry name" value="ACTIVATOR OF C KINASE PROTEIN 1-RELATED"/>
    <property type="match status" value="1"/>
</dbReference>
<organism evidence="1 2">
    <name type="scientific">Acetatifactor muris</name>
    <dbReference type="NCBI Taxonomy" id="879566"/>
    <lineage>
        <taxon>Bacteria</taxon>
        <taxon>Bacillati</taxon>
        <taxon>Bacillota</taxon>
        <taxon>Clostridia</taxon>
        <taxon>Lachnospirales</taxon>
        <taxon>Lachnospiraceae</taxon>
        <taxon>Acetatifactor</taxon>
    </lineage>
</organism>
<accession>A0A2K4ZJM1</accession>
<dbReference type="RefSeq" id="WP_172455168.1">
    <property type="nucleotide sequence ID" value="NZ_JANJZD010000017.1"/>
</dbReference>
<dbReference type="InterPro" id="IPR006597">
    <property type="entry name" value="Sel1-like"/>
</dbReference>
<dbReference type="PANTHER" id="PTHR43628:SF1">
    <property type="entry name" value="CHITIN SYNTHASE REGULATORY FACTOR 2-RELATED"/>
    <property type="match status" value="1"/>
</dbReference>
<evidence type="ECO:0000313" key="1">
    <source>
        <dbReference type="EMBL" id="SOY30592.1"/>
    </source>
</evidence>
<dbReference type="Proteomes" id="UP000236311">
    <property type="component" value="Unassembled WGS sequence"/>
</dbReference>